<protein>
    <submittedName>
        <fullName evidence="2">Uncharacterized protein</fullName>
    </submittedName>
</protein>
<dbReference type="AlphaFoldDB" id="A0A1I7VH41"/>
<evidence type="ECO:0000313" key="1">
    <source>
        <dbReference type="Proteomes" id="UP000095285"/>
    </source>
</evidence>
<reference evidence="2" key="2">
    <citation type="submission" date="2016-11" db="UniProtKB">
        <authorList>
            <consortium name="WormBaseParasite"/>
        </authorList>
    </citation>
    <scope>IDENTIFICATION</scope>
</reference>
<proteinExistence type="predicted"/>
<dbReference type="WBParaSite" id="EN70_2487">
    <property type="protein sequence ID" value="EN70_2487"/>
    <property type="gene ID" value="EN70_2487"/>
</dbReference>
<reference evidence="1" key="1">
    <citation type="submission" date="2012-04" db="EMBL/GenBank/DDBJ databases">
        <title>The Genome Sequence of Loa loa.</title>
        <authorList>
            <consortium name="The Broad Institute Genome Sequencing Platform"/>
            <consortium name="Broad Institute Genome Sequencing Center for Infectious Disease"/>
            <person name="Nutman T.B."/>
            <person name="Fink D.L."/>
            <person name="Russ C."/>
            <person name="Young S."/>
            <person name="Zeng Q."/>
            <person name="Gargeya S."/>
            <person name="Alvarado L."/>
            <person name="Berlin A."/>
            <person name="Chapman S.B."/>
            <person name="Chen Z."/>
            <person name="Freedman E."/>
            <person name="Gellesch M."/>
            <person name="Goldberg J."/>
            <person name="Griggs A."/>
            <person name="Gujja S."/>
            <person name="Heilman E.R."/>
            <person name="Heiman D."/>
            <person name="Howarth C."/>
            <person name="Mehta T."/>
            <person name="Neiman D."/>
            <person name="Pearson M."/>
            <person name="Roberts A."/>
            <person name="Saif S."/>
            <person name="Shea T."/>
            <person name="Shenoy N."/>
            <person name="Sisk P."/>
            <person name="Stolte C."/>
            <person name="Sykes S."/>
            <person name="White J."/>
            <person name="Yandava C."/>
            <person name="Haas B."/>
            <person name="Henn M.R."/>
            <person name="Nusbaum C."/>
            <person name="Birren B."/>
        </authorList>
    </citation>
    <scope>NUCLEOTIDE SEQUENCE [LARGE SCALE GENOMIC DNA]</scope>
</reference>
<name>A0A1I7VH41_LOALO</name>
<sequence length="51" mass="5802">MLDLDDFGENNQSFNELNRVNWVGRILSGMKEGKSNKRVYVPSHFAISCIA</sequence>
<accession>A0A1I7VH41</accession>
<keyword evidence="1" id="KW-1185">Reference proteome</keyword>
<dbReference type="Proteomes" id="UP000095285">
    <property type="component" value="Unassembled WGS sequence"/>
</dbReference>
<organism evidence="1 2">
    <name type="scientific">Loa loa</name>
    <name type="common">Eye worm</name>
    <name type="synonym">Filaria loa</name>
    <dbReference type="NCBI Taxonomy" id="7209"/>
    <lineage>
        <taxon>Eukaryota</taxon>
        <taxon>Metazoa</taxon>
        <taxon>Ecdysozoa</taxon>
        <taxon>Nematoda</taxon>
        <taxon>Chromadorea</taxon>
        <taxon>Rhabditida</taxon>
        <taxon>Spirurina</taxon>
        <taxon>Spiruromorpha</taxon>
        <taxon>Filarioidea</taxon>
        <taxon>Onchocercidae</taxon>
        <taxon>Loa</taxon>
    </lineage>
</organism>
<evidence type="ECO:0000313" key="2">
    <source>
        <dbReference type="WBParaSite" id="EN70_2487"/>
    </source>
</evidence>